<accession>A0A2S6NGX2</accession>
<dbReference type="AlphaFoldDB" id="A0A2S6NGX2"/>
<gene>
    <name evidence="1" type="ORF">CCR94_00530</name>
</gene>
<protein>
    <submittedName>
        <fullName evidence="1">Uncharacterized protein</fullName>
    </submittedName>
</protein>
<proteinExistence type="predicted"/>
<keyword evidence="2" id="KW-1185">Reference proteome</keyword>
<dbReference type="EMBL" id="NHSJ01000011">
    <property type="protein sequence ID" value="PPQ33851.1"/>
    <property type="molecule type" value="Genomic_DNA"/>
</dbReference>
<name>A0A2S6NGX2_9HYPH</name>
<organism evidence="1 2">
    <name type="scientific">Rhodoblastus sphagnicola</name>
    <dbReference type="NCBI Taxonomy" id="333368"/>
    <lineage>
        <taxon>Bacteria</taxon>
        <taxon>Pseudomonadati</taxon>
        <taxon>Pseudomonadota</taxon>
        <taxon>Alphaproteobacteria</taxon>
        <taxon>Hyphomicrobiales</taxon>
        <taxon>Rhodoblastaceae</taxon>
        <taxon>Rhodoblastus</taxon>
    </lineage>
</organism>
<evidence type="ECO:0000313" key="1">
    <source>
        <dbReference type="EMBL" id="PPQ33851.1"/>
    </source>
</evidence>
<reference evidence="1 2" key="1">
    <citation type="journal article" date="2018" name="Arch. Microbiol.">
        <title>New insights into the metabolic potential of the phototrophic purple bacterium Rhodopila globiformis DSM 161(T) from its draft genome sequence and evidence for a vanadium-dependent nitrogenase.</title>
        <authorList>
            <person name="Imhoff J.F."/>
            <person name="Rahn T."/>
            <person name="Kunzel S."/>
            <person name="Neulinger S.C."/>
        </authorList>
    </citation>
    <scope>NUCLEOTIDE SEQUENCE [LARGE SCALE GENOMIC DNA]</scope>
    <source>
        <strain evidence="1 2">DSM 16996</strain>
    </source>
</reference>
<sequence length="84" mass="9234">MVTTAAAHARRRFLSVSTDVTETGAPDVRDEGAIHRPGMELRMKSVWQKFALSHIAAPSRGLEADADLETRFFDSNPTFCALNS</sequence>
<comment type="caution">
    <text evidence="1">The sequence shown here is derived from an EMBL/GenBank/DDBJ whole genome shotgun (WGS) entry which is preliminary data.</text>
</comment>
<dbReference type="Proteomes" id="UP000239089">
    <property type="component" value="Unassembled WGS sequence"/>
</dbReference>
<evidence type="ECO:0000313" key="2">
    <source>
        <dbReference type="Proteomes" id="UP000239089"/>
    </source>
</evidence>